<dbReference type="InterPro" id="IPR010343">
    <property type="entry name" value="ArAE_1"/>
</dbReference>
<evidence type="ECO:0000259" key="7">
    <source>
        <dbReference type="Pfam" id="PF11728"/>
    </source>
</evidence>
<feature type="transmembrane region" description="Helical" evidence="6">
    <location>
        <begin position="54"/>
        <end position="71"/>
    </location>
</feature>
<dbReference type="OrthoDB" id="357521at2"/>
<dbReference type="Proteomes" id="UP000027142">
    <property type="component" value="Chromosome"/>
</dbReference>
<accession>A0A060LV91</accession>
<evidence type="ECO:0000313" key="9">
    <source>
        <dbReference type="Proteomes" id="UP000027142"/>
    </source>
</evidence>
<dbReference type="Pfam" id="PF11728">
    <property type="entry name" value="ArAE_1_C"/>
    <property type="match status" value="1"/>
</dbReference>
<dbReference type="InterPro" id="IPR021062">
    <property type="entry name" value="ArAE_1_C"/>
</dbReference>
<dbReference type="Pfam" id="PF06081">
    <property type="entry name" value="ArAE_1"/>
    <property type="match status" value="1"/>
</dbReference>
<feature type="transmembrane region" description="Helical" evidence="6">
    <location>
        <begin position="102"/>
        <end position="122"/>
    </location>
</feature>
<dbReference type="STRING" id="1246626.BleG1_1559"/>
<dbReference type="PANTHER" id="PTHR40064">
    <property type="entry name" value="MEMBRANE PROTEIN-RELATED"/>
    <property type="match status" value="1"/>
</dbReference>
<gene>
    <name evidence="8" type="ORF">BleG1_1559</name>
</gene>
<protein>
    <recommendedName>
        <fullName evidence="7">Putative aromatic acid exporter C-terminal domain-containing protein</fullName>
    </recommendedName>
</protein>
<evidence type="ECO:0000256" key="6">
    <source>
        <dbReference type="SAM" id="Phobius"/>
    </source>
</evidence>
<dbReference type="RefSeq" id="WP_038479107.1">
    <property type="nucleotide sequence ID" value="NZ_CP003923.1"/>
</dbReference>
<dbReference type="PATRIC" id="fig|1246626.3.peg.1546"/>
<evidence type="ECO:0000256" key="1">
    <source>
        <dbReference type="ARBA" id="ARBA00004651"/>
    </source>
</evidence>
<evidence type="ECO:0000313" key="8">
    <source>
        <dbReference type="EMBL" id="AIC94137.1"/>
    </source>
</evidence>
<keyword evidence="2" id="KW-1003">Cell membrane</keyword>
<evidence type="ECO:0000256" key="5">
    <source>
        <dbReference type="ARBA" id="ARBA00023136"/>
    </source>
</evidence>
<dbReference type="EMBL" id="CP003923">
    <property type="protein sequence ID" value="AIC94137.1"/>
    <property type="molecule type" value="Genomic_DNA"/>
</dbReference>
<keyword evidence="3 6" id="KW-0812">Transmembrane</keyword>
<dbReference type="eggNOG" id="COG4129">
    <property type="taxonomic scope" value="Bacteria"/>
</dbReference>
<comment type="subcellular location">
    <subcellularLocation>
        <location evidence="1">Cell membrane</location>
        <topology evidence="1">Multi-pass membrane protein</topology>
    </subcellularLocation>
</comment>
<feature type="domain" description="Putative aromatic acid exporter C-terminal" evidence="7">
    <location>
        <begin position="147"/>
        <end position="310"/>
    </location>
</feature>
<name>A0A060LV91_9BACI</name>
<dbReference type="PANTHER" id="PTHR40064:SF1">
    <property type="entry name" value="MEMBRANE PROTEIN"/>
    <property type="match status" value="1"/>
</dbReference>
<sequence>MKFRIGYRTLKTAIGVLISLSIAQLLELNFASSAAIITILCISVTRRNSLLVSWARFIACIIGLIMSSVLFELLGYTPVAAALFILLFIPVVLLVKASDGIVTSSVIVMHLYVVGETSIGFYWNELQLIFIGIGTALVMNLYMPSKDKLLRQRRMEVEELLKSTLKHLSIYIRAGESSWDGNELPQLDKVLKESKKVAFVTMQNHLLTEENHYYHYFSMREKQLEIIERLMPHLTRINGSVPQQEKVANFLEELSRAVSPTNSVAYFLLQLEEMRTEFRNMPLPKTREEFESRSSLLLIVFEFEQYLKTKDALWVQKSDKKRSLSKP</sequence>
<proteinExistence type="predicted"/>
<dbReference type="InterPro" id="IPR052984">
    <property type="entry name" value="UPF0421"/>
</dbReference>
<evidence type="ECO:0000256" key="4">
    <source>
        <dbReference type="ARBA" id="ARBA00022989"/>
    </source>
</evidence>
<dbReference type="AlphaFoldDB" id="A0A060LV91"/>
<keyword evidence="9" id="KW-1185">Reference proteome</keyword>
<feature type="transmembrane region" description="Helical" evidence="6">
    <location>
        <begin position="77"/>
        <end position="95"/>
    </location>
</feature>
<dbReference type="GO" id="GO:0005886">
    <property type="term" value="C:plasma membrane"/>
    <property type="evidence" value="ECO:0007669"/>
    <property type="project" value="UniProtKB-SubCell"/>
</dbReference>
<dbReference type="KEGG" id="ble:BleG1_1559"/>
<feature type="transmembrane region" description="Helical" evidence="6">
    <location>
        <begin position="12"/>
        <end position="42"/>
    </location>
</feature>
<keyword evidence="5 6" id="KW-0472">Membrane</keyword>
<dbReference type="InterPro" id="IPR038323">
    <property type="entry name" value="ArAE_1_C_sf"/>
</dbReference>
<dbReference type="Gene3D" id="1.20.120.940">
    <property type="entry name" value="Putative aromatic acid exporter, C-terminal domain"/>
    <property type="match status" value="1"/>
</dbReference>
<keyword evidence="4 6" id="KW-1133">Transmembrane helix</keyword>
<organism evidence="8 9">
    <name type="scientific">Shouchella lehensis G1</name>
    <dbReference type="NCBI Taxonomy" id="1246626"/>
    <lineage>
        <taxon>Bacteria</taxon>
        <taxon>Bacillati</taxon>
        <taxon>Bacillota</taxon>
        <taxon>Bacilli</taxon>
        <taxon>Bacillales</taxon>
        <taxon>Bacillaceae</taxon>
        <taxon>Shouchella</taxon>
    </lineage>
</organism>
<reference evidence="8 9" key="1">
    <citation type="journal article" date="2014" name="Gene">
        <title>A comparative genomic analysis of the alkalitolerant soil bacterium Bacillus lehensis G1.</title>
        <authorList>
            <person name="Noor Y.M."/>
            <person name="Samsulrizal N.H."/>
            <person name="Jema'on N.A."/>
            <person name="Low K.O."/>
            <person name="Ramli A.N."/>
            <person name="Alias N.I."/>
            <person name="Damis S.I."/>
            <person name="Fuzi S.F."/>
            <person name="Isa M.N."/>
            <person name="Murad A.M."/>
            <person name="Raih M.F."/>
            <person name="Bakar F.D."/>
            <person name="Najimudin N."/>
            <person name="Mahadi N.M."/>
            <person name="Illias R.M."/>
        </authorList>
    </citation>
    <scope>NUCLEOTIDE SEQUENCE [LARGE SCALE GENOMIC DNA]</scope>
    <source>
        <strain evidence="8 9">G1</strain>
    </source>
</reference>
<evidence type="ECO:0000256" key="2">
    <source>
        <dbReference type="ARBA" id="ARBA00022475"/>
    </source>
</evidence>
<feature type="transmembrane region" description="Helical" evidence="6">
    <location>
        <begin position="128"/>
        <end position="145"/>
    </location>
</feature>
<dbReference type="HOGENOM" id="CLU_067525_0_0_9"/>
<evidence type="ECO:0000256" key="3">
    <source>
        <dbReference type="ARBA" id="ARBA00022692"/>
    </source>
</evidence>